<proteinExistence type="predicted"/>
<dbReference type="OrthoDB" id="745015at2759"/>
<name>A0A833R344_9POAL</name>
<feature type="region of interest" description="Disordered" evidence="1">
    <location>
        <begin position="46"/>
        <end position="70"/>
    </location>
</feature>
<evidence type="ECO:0000313" key="2">
    <source>
        <dbReference type="EMBL" id="KAF3332598.1"/>
    </source>
</evidence>
<gene>
    <name evidence="2" type="ORF">FCM35_KLT02175</name>
</gene>
<dbReference type="Proteomes" id="UP000623129">
    <property type="component" value="Unassembled WGS sequence"/>
</dbReference>
<comment type="caution">
    <text evidence="2">The sequence shown here is derived from an EMBL/GenBank/DDBJ whole genome shotgun (WGS) entry which is preliminary data.</text>
</comment>
<dbReference type="EMBL" id="SWLB01000011">
    <property type="protein sequence ID" value="KAF3332598.1"/>
    <property type="molecule type" value="Genomic_DNA"/>
</dbReference>
<organism evidence="2 3">
    <name type="scientific">Carex littledalei</name>
    <dbReference type="NCBI Taxonomy" id="544730"/>
    <lineage>
        <taxon>Eukaryota</taxon>
        <taxon>Viridiplantae</taxon>
        <taxon>Streptophyta</taxon>
        <taxon>Embryophyta</taxon>
        <taxon>Tracheophyta</taxon>
        <taxon>Spermatophyta</taxon>
        <taxon>Magnoliopsida</taxon>
        <taxon>Liliopsida</taxon>
        <taxon>Poales</taxon>
        <taxon>Cyperaceae</taxon>
        <taxon>Cyperoideae</taxon>
        <taxon>Cariceae</taxon>
        <taxon>Carex</taxon>
        <taxon>Carex subgen. Euthyceras</taxon>
    </lineage>
</organism>
<dbReference type="AlphaFoldDB" id="A0A833R344"/>
<feature type="compositionally biased region" description="Polar residues" evidence="1">
    <location>
        <begin position="46"/>
        <end position="56"/>
    </location>
</feature>
<reference evidence="2" key="1">
    <citation type="submission" date="2020-01" db="EMBL/GenBank/DDBJ databases">
        <title>Genome sequence of Kobresia littledalei, the first chromosome-level genome in the family Cyperaceae.</title>
        <authorList>
            <person name="Qu G."/>
        </authorList>
    </citation>
    <scope>NUCLEOTIDE SEQUENCE</scope>
    <source>
        <strain evidence="2">C.B.Clarke</strain>
        <tissue evidence="2">Leaf</tissue>
    </source>
</reference>
<accession>A0A833R344</accession>
<evidence type="ECO:0000256" key="1">
    <source>
        <dbReference type="SAM" id="MobiDB-lite"/>
    </source>
</evidence>
<sequence>MHQSIDMSNSKRRNRSICQKSTIIAANLIRASSFVLAKMALGSPQVNSGISRSTPAHSPVPGSVGGPTNMLYTEAEGPHVTSYVKEPEKGKGVDARAKKYIEKVRMKNRSDLSAQDYMANCIPPPPVRKSAAYYAYHP</sequence>
<keyword evidence="3" id="KW-1185">Reference proteome</keyword>
<evidence type="ECO:0000313" key="3">
    <source>
        <dbReference type="Proteomes" id="UP000623129"/>
    </source>
</evidence>
<protein>
    <submittedName>
        <fullName evidence="2">Uncharacterized protein</fullName>
    </submittedName>
</protein>